<dbReference type="KEGG" id="qsa:O6P43_008275"/>
<protein>
    <submittedName>
        <fullName evidence="1">ABC transporter B family-like protein</fullName>
    </submittedName>
</protein>
<dbReference type="AlphaFoldDB" id="A0AAD7M4V7"/>
<evidence type="ECO:0000313" key="1">
    <source>
        <dbReference type="EMBL" id="KAJ7970025.1"/>
    </source>
</evidence>
<dbReference type="SUPFAM" id="SSF52540">
    <property type="entry name" value="P-loop containing nucleoside triphosphate hydrolases"/>
    <property type="match status" value="1"/>
</dbReference>
<name>A0AAD7M4V7_QUISA</name>
<dbReference type="EMBL" id="JARAOO010000004">
    <property type="protein sequence ID" value="KAJ7970025.1"/>
    <property type="molecule type" value="Genomic_DNA"/>
</dbReference>
<dbReference type="InterPro" id="IPR039421">
    <property type="entry name" value="Type_1_exporter"/>
</dbReference>
<reference evidence="1" key="1">
    <citation type="journal article" date="2023" name="Science">
        <title>Elucidation of the pathway for biosynthesis of saponin adjuvants from the soapbark tree.</title>
        <authorList>
            <person name="Reed J."/>
            <person name="Orme A."/>
            <person name="El-Demerdash A."/>
            <person name="Owen C."/>
            <person name="Martin L.B.B."/>
            <person name="Misra R.C."/>
            <person name="Kikuchi S."/>
            <person name="Rejzek M."/>
            <person name="Martin A.C."/>
            <person name="Harkess A."/>
            <person name="Leebens-Mack J."/>
            <person name="Louveau T."/>
            <person name="Stephenson M.J."/>
            <person name="Osbourn A."/>
        </authorList>
    </citation>
    <scope>NUCLEOTIDE SEQUENCE</scope>
    <source>
        <strain evidence="1">S10</strain>
    </source>
</reference>
<organism evidence="1 2">
    <name type="scientific">Quillaja saponaria</name>
    <name type="common">Soap bark tree</name>
    <dbReference type="NCBI Taxonomy" id="32244"/>
    <lineage>
        <taxon>Eukaryota</taxon>
        <taxon>Viridiplantae</taxon>
        <taxon>Streptophyta</taxon>
        <taxon>Embryophyta</taxon>
        <taxon>Tracheophyta</taxon>
        <taxon>Spermatophyta</taxon>
        <taxon>Magnoliopsida</taxon>
        <taxon>eudicotyledons</taxon>
        <taxon>Gunneridae</taxon>
        <taxon>Pentapetalae</taxon>
        <taxon>rosids</taxon>
        <taxon>fabids</taxon>
        <taxon>Fabales</taxon>
        <taxon>Quillajaceae</taxon>
        <taxon>Quillaja</taxon>
    </lineage>
</organism>
<dbReference type="InterPro" id="IPR027417">
    <property type="entry name" value="P-loop_NTPase"/>
</dbReference>
<dbReference type="GO" id="GO:0005743">
    <property type="term" value="C:mitochondrial inner membrane"/>
    <property type="evidence" value="ECO:0007669"/>
    <property type="project" value="TreeGrafter"/>
</dbReference>
<dbReference type="GO" id="GO:0090374">
    <property type="term" value="P:oligopeptide export from mitochondrion"/>
    <property type="evidence" value="ECO:0007669"/>
    <property type="project" value="TreeGrafter"/>
</dbReference>
<evidence type="ECO:0000313" key="2">
    <source>
        <dbReference type="Proteomes" id="UP001163823"/>
    </source>
</evidence>
<accession>A0AAD7M4V7</accession>
<proteinExistence type="predicted"/>
<comment type="caution">
    <text evidence="1">The sequence shown here is derived from an EMBL/GenBank/DDBJ whole genome shotgun (WGS) entry which is preliminary data.</text>
</comment>
<gene>
    <name evidence="1" type="ORF">O6P43_008275</name>
</gene>
<dbReference type="PANTHER" id="PTHR43394">
    <property type="entry name" value="ATP-DEPENDENT PERMEASE MDL1, MITOCHONDRIAL"/>
    <property type="match status" value="1"/>
</dbReference>
<keyword evidence="2" id="KW-1185">Reference proteome</keyword>
<dbReference type="Proteomes" id="UP001163823">
    <property type="component" value="Chromosome 4"/>
</dbReference>
<dbReference type="PANTHER" id="PTHR43394:SF7">
    <property type="entry name" value="ABC TRANSPORTER B FAMILY MEMBER 28"/>
    <property type="match status" value="1"/>
</dbReference>
<dbReference type="GO" id="GO:0015421">
    <property type="term" value="F:ABC-type oligopeptide transporter activity"/>
    <property type="evidence" value="ECO:0007669"/>
    <property type="project" value="TreeGrafter"/>
</dbReference>
<dbReference type="Gene3D" id="3.40.50.300">
    <property type="entry name" value="P-loop containing nucleotide triphosphate hydrolases"/>
    <property type="match status" value="1"/>
</dbReference>
<sequence length="98" mass="10835">MCLFCSAYEHFSYPLRPNVEIPSGLHLTLKCGTITALVGPSRAGRSTIVQLLALYYEQSNWQGVQFSWKTKEGNHKKSSIGSTVAIPTNSQFLVDAFP</sequence>